<dbReference type="InterPro" id="IPR051048">
    <property type="entry name" value="Peptidase_S8/S53_subtilisin"/>
</dbReference>
<dbReference type="SUPFAM" id="SSF52743">
    <property type="entry name" value="Subtilisin-like"/>
    <property type="match status" value="1"/>
</dbReference>
<comment type="similarity">
    <text evidence="1 5">Belongs to the peptidase S8 family.</text>
</comment>
<evidence type="ECO:0000313" key="8">
    <source>
        <dbReference type="EMBL" id="WAC11613.1"/>
    </source>
</evidence>
<keyword evidence="2 5" id="KW-0645">Protease</keyword>
<keyword evidence="3 5" id="KW-0378">Hydrolase</keyword>
<evidence type="ECO:0000256" key="1">
    <source>
        <dbReference type="ARBA" id="ARBA00011073"/>
    </source>
</evidence>
<evidence type="ECO:0000313" key="9">
    <source>
        <dbReference type="Proteomes" id="UP001164653"/>
    </source>
</evidence>
<dbReference type="Gene3D" id="2.60.120.260">
    <property type="entry name" value="Galactose-binding domain-like"/>
    <property type="match status" value="1"/>
</dbReference>
<evidence type="ECO:0000256" key="2">
    <source>
        <dbReference type="ARBA" id="ARBA00022670"/>
    </source>
</evidence>
<dbReference type="NCBIfam" id="TIGR04183">
    <property type="entry name" value="Por_Secre_tail"/>
    <property type="match status" value="1"/>
</dbReference>
<evidence type="ECO:0000256" key="3">
    <source>
        <dbReference type="ARBA" id="ARBA00022801"/>
    </source>
</evidence>
<dbReference type="PROSITE" id="PS51892">
    <property type="entry name" value="SUBTILASE"/>
    <property type="match status" value="1"/>
</dbReference>
<dbReference type="CDD" id="cd04842">
    <property type="entry name" value="Peptidases_S8_Kp43_protease"/>
    <property type="match status" value="1"/>
</dbReference>
<feature type="domain" description="Secretion system C-terminal sorting" evidence="7">
    <location>
        <begin position="1716"/>
        <end position="1789"/>
    </location>
</feature>
<dbReference type="InterPro" id="IPR008979">
    <property type="entry name" value="Galactose-bd-like_sf"/>
</dbReference>
<name>A0A9E8SK55_9BACT</name>
<dbReference type="EMBL" id="CP112998">
    <property type="protein sequence ID" value="WAC11613.1"/>
    <property type="molecule type" value="Genomic_DNA"/>
</dbReference>
<evidence type="ECO:0000256" key="5">
    <source>
        <dbReference type="PROSITE-ProRule" id="PRU01240"/>
    </source>
</evidence>
<evidence type="ECO:0000259" key="6">
    <source>
        <dbReference type="Pfam" id="PF00082"/>
    </source>
</evidence>
<protein>
    <submittedName>
        <fullName evidence="8">S8 family serine peptidase</fullName>
    </submittedName>
</protein>
<dbReference type="InterPro" id="IPR015500">
    <property type="entry name" value="Peptidase_S8_subtilisin-rel"/>
</dbReference>
<dbReference type="SUPFAM" id="SSF49785">
    <property type="entry name" value="Galactose-binding domain-like"/>
    <property type="match status" value="1"/>
</dbReference>
<accession>A0A9E8SK55</accession>
<dbReference type="InterPro" id="IPR034058">
    <property type="entry name" value="TagA/B/C/D_pept_dom"/>
</dbReference>
<feature type="domain" description="Peptidase S8/S53" evidence="6">
    <location>
        <begin position="237"/>
        <end position="497"/>
    </location>
</feature>
<dbReference type="Gene3D" id="2.60.120.380">
    <property type="match status" value="1"/>
</dbReference>
<sequence length="1795" mass="196479">MKWKNLYHSIPLLILFSATVNGQVARDYKVLLRSGSFTPERNVSGIEKGINLRTSGGVKRFVIIQFENIPTQEERGQLKKEGIELLDYIPNYAYTATIANQGSQGILARMKGRSVIELSPEQKMQPGLANGRIPVHAVKSPGTVDVWINYPRTFSFEEVRDGLKEQNFELISDQYKAYQVVALRIPTERLKELASQPYIQYVQAIPQADKGFNNKSTSNARANILHSSTPGGRNLTGEGVVVGVGDDANPLQHIDINSRIINRNSTEIGAHGVHVMGTLGGAGIMNERFSGYAPKATIVAQSFSNILAYSPQYVQDFGMVITNNSYGGDVNNCETFGVYDLYSSILDQQALQLPSLQHVFAAGNNGSTTCSPFALGFGTVLAGYQTAKNILSVGNTSETSVIANSSSRGPVRDGRIKPEVCAQGSGVMSTIPVNLYGNSGGTSMSSPAVAGGLTLLYQRYRQLNGNANPKNGLMKALICNGATDKGNDGPDYKYGFGWMNLLRSIKMLEAQSYTSDVVSNLGKKDINIAIPANTAQLKVMLYWNDPAGGILSSQNLVHNLDLQVTNPSSKVILPRLLDPTPSKVNNVAGTGVDNVNNIEQVVINSPVEGNYKISVLGTSVAQNPEQEYFIVYDIIPNSLTLTYPIGNERLKDGDAININWDAFGNTTSTFTVQYRLKNGNPWTTIGNNLIAGTHQLAWTIPAATTSDSVRVKVIQNSTGAESISDIFTVVGIPTVTLSSLQCEGYISIDWTAVTGSTDYEVMILKGNEMVSAGTTAGNNFVLGGLSKDSTYLLSVRARLNGHPGRRALAISRKPDNGTCVGTISDHDLKIESILTPTGSGRTNSSSQLSNAIFVKIRIKNLDDVDSNDPVDVGLELNGSSIPVETITPFIEKGKSYDHTFSVGANMFNVGDYKLKVYIHKSNDPVSKNDTLVKTFRQLPNDPISLPFLDDMEYLPVQTVVTNQIGLQGDGRYDFSATSDAGRVRTFVNTGLANSGQRALTLDANRYFSGGNTNYLDATFNLSNYNIAGSDIRLNFSYKNHGQKSNVNNKVWIRGKDTDPWIEAYDLFANQKIAQEGYKTPAGIEVSSLLSANGKDFSSSFQVRMGQWGRMITADYSAGAGYTFDDIKIFTVTDDIQMLSLVQPAAANCGLGNSESIIVQIRNSSARDIANVPVNYRLGNGAIIQDTIPSIAKRTTISYTFTDKADLSALGERQIKIWAALETDSYHDNDSVYLELYNAPVISSFPYIENFEANNGFWYSRGTNSSWQYGTPVSAVIKTAASGSKVWKTNLAGSHNDKEESYLYSPCFEVTGLVAPTLSFSVVLDLEVCDPTPCDFVYVEYSGNGGSWTRLGVQGQGTNWYNKTYAGAGAWSIQDYIRWHVASVPLPTGLTNLKIRFVLVSDSFTHREGIALDDIHIYDKASIIYDEATMALPVSQNVNGGKNWVHFKQNGKLVASINPNNQNLGNTAVQTYINTSGVRNANSEYYLNRNFTIKPANINLADSATVRLYFLETESEALIAATGCAICGKPETAYELGVSKYRHTDVSKEDGSIANSTEGGWSFIPASELDIVPYDKGYYTEFKIKNFSEFWLSKKFVGNSGALPVELVSFNARKKPGEGSDKDVLLEWETSSEENFDHFDIELAVGNEAYRVNDFTKIGEILGGSGSKSNRSYTFMDTDNLKSGARYYRLKMVDNDSTYAYSRVRPVVFEEQKEWNVYPNPSAGVFYIMYQADIGREVSLHVYDLNGHIFQSTKSLATGFLQKQKIDLSGSQFVQGKYVLEVVNGKNKQVFQMLKD</sequence>
<dbReference type="KEGG" id="dpf:ON006_28260"/>
<dbReference type="Pfam" id="PF00082">
    <property type="entry name" value="Peptidase_S8"/>
    <property type="match status" value="1"/>
</dbReference>
<proteinExistence type="inferred from homology"/>
<feature type="active site" description="Charge relay system" evidence="5">
    <location>
        <position position="443"/>
    </location>
</feature>
<dbReference type="RefSeq" id="WP_244821544.1">
    <property type="nucleotide sequence ID" value="NZ_CP112998.1"/>
</dbReference>
<dbReference type="InterPro" id="IPR036852">
    <property type="entry name" value="Peptidase_S8/S53_dom_sf"/>
</dbReference>
<dbReference type="Proteomes" id="UP001164653">
    <property type="component" value="Chromosome"/>
</dbReference>
<dbReference type="PRINTS" id="PR00723">
    <property type="entry name" value="SUBTILISIN"/>
</dbReference>
<feature type="active site" description="Charge relay system" evidence="5">
    <location>
        <position position="271"/>
    </location>
</feature>
<dbReference type="InterPro" id="IPR000209">
    <property type="entry name" value="Peptidase_S8/S53_dom"/>
</dbReference>
<evidence type="ECO:0000259" key="7">
    <source>
        <dbReference type="Pfam" id="PF18962"/>
    </source>
</evidence>
<organism evidence="8 9">
    <name type="scientific">Dyadobacter pollutisoli</name>
    <dbReference type="NCBI Taxonomy" id="2910158"/>
    <lineage>
        <taxon>Bacteria</taxon>
        <taxon>Pseudomonadati</taxon>
        <taxon>Bacteroidota</taxon>
        <taxon>Cytophagia</taxon>
        <taxon>Cytophagales</taxon>
        <taxon>Spirosomataceae</taxon>
        <taxon>Dyadobacter</taxon>
    </lineage>
</organism>
<dbReference type="PANTHER" id="PTHR43399">
    <property type="entry name" value="SUBTILISIN-RELATED"/>
    <property type="match status" value="1"/>
</dbReference>
<dbReference type="GO" id="GO:0004252">
    <property type="term" value="F:serine-type endopeptidase activity"/>
    <property type="evidence" value="ECO:0007669"/>
    <property type="project" value="UniProtKB-UniRule"/>
</dbReference>
<keyword evidence="4 5" id="KW-0720">Serine protease</keyword>
<evidence type="ECO:0000256" key="4">
    <source>
        <dbReference type="ARBA" id="ARBA00022825"/>
    </source>
</evidence>
<keyword evidence="9" id="KW-1185">Reference proteome</keyword>
<dbReference type="InterPro" id="IPR026444">
    <property type="entry name" value="Secre_tail"/>
</dbReference>
<feature type="active site" description="Charge relay system" evidence="5">
    <location>
        <position position="246"/>
    </location>
</feature>
<dbReference type="GO" id="GO:0006508">
    <property type="term" value="P:proteolysis"/>
    <property type="evidence" value="ECO:0007669"/>
    <property type="project" value="UniProtKB-KW"/>
</dbReference>
<reference evidence="8" key="1">
    <citation type="submission" date="2022-11" db="EMBL/GenBank/DDBJ databases">
        <title>Dyadobacter pollutisoli sp. nov., isolated from plastic dumped soil.</title>
        <authorList>
            <person name="Kim J.M."/>
            <person name="Kim K.R."/>
            <person name="Lee J.K."/>
            <person name="Hao L."/>
            <person name="Jeon C.O."/>
        </authorList>
    </citation>
    <scope>NUCLEOTIDE SEQUENCE</scope>
    <source>
        <strain evidence="8">U1</strain>
    </source>
</reference>
<gene>
    <name evidence="8" type="ORF">ON006_28260</name>
</gene>
<dbReference type="PROSITE" id="PS00138">
    <property type="entry name" value="SUBTILASE_SER"/>
    <property type="match status" value="1"/>
</dbReference>
<dbReference type="Pfam" id="PF18962">
    <property type="entry name" value="Por_Secre_tail"/>
    <property type="match status" value="1"/>
</dbReference>
<dbReference type="PANTHER" id="PTHR43399:SF4">
    <property type="entry name" value="CELL WALL-ASSOCIATED PROTEASE"/>
    <property type="match status" value="1"/>
</dbReference>
<dbReference type="Gene3D" id="3.40.50.200">
    <property type="entry name" value="Peptidase S8/S53 domain"/>
    <property type="match status" value="1"/>
</dbReference>
<dbReference type="InterPro" id="IPR023828">
    <property type="entry name" value="Peptidase_S8_Ser-AS"/>
</dbReference>